<dbReference type="AlphaFoldDB" id="A0A382S7U0"/>
<name>A0A382S7U0_9ZZZZ</name>
<organism evidence="1">
    <name type="scientific">marine metagenome</name>
    <dbReference type="NCBI Taxonomy" id="408172"/>
    <lineage>
        <taxon>unclassified sequences</taxon>
        <taxon>metagenomes</taxon>
        <taxon>ecological metagenomes</taxon>
    </lineage>
</organism>
<feature type="non-terminal residue" evidence="1">
    <location>
        <position position="88"/>
    </location>
</feature>
<proteinExistence type="predicted"/>
<sequence>MGTQLQSQGYVEFYCLTHIHQPMLRRTFLKQETPNNVESQTNHIRQNHDSRQAQRIQRLPMKCPDCYWEGNDYLRIFHPCMMHDDLFH</sequence>
<accession>A0A382S7U0</accession>
<evidence type="ECO:0000313" key="1">
    <source>
        <dbReference type="EMBL" id="SVD04961.1"/>
    </source>
</evidence>
<gene>
    <name evidence="1" type="ORF">METZ01_LOCUS357815</name>
</gene>
<reference evidence="1" key="1">
    <citation type="submission" date="2018-05" db="EMBL/GenBank/DDBJ databases">
        <authorList>
            <person name="Lanie J.A."/>
            <person name="Ng W.-L."/>
            <person name="Kazmierczak K.M."/>
            <person name="Andrzejewski T.M."/>
            <person name="Davidsen T.M."/>
            <person name="Wayne K.J."/>
            <person name="Tettelin H."/>
            <person name="Glass J.I."/>
            <person name="Rusch D."/>
            <person name="Podicherti R."/>
            <person name="Tsui H.-C.T."/>
            <person name="Winkler M.E."/>
        </authorList>
    </citation>
    <scope>NUCLEOTIDE SEQUENCE</scope>
</reference>
<dbReference type="EMBL" id="UINC01126463">
    <property type="protein sequence ID" value="SVD04961.1"/>
    <property type="molecule type" value="Genomic_DNA"/>
</dbReference>
<protein>
    <submittedName>
        <fullName evidence="1">Uncharacterized protein</fullName>
    </submittedName>
</protein>